<dbReference type="InterPro" id="IPR014883">
    <property type="entry name" value="VRR_NUC"/>
</dbReference>
<evidence type="ECO:0000313" key="11">
    <source>
        <dbReference type="EMBL" id="KAE9405192.1"/>
    </source>
</evidence>
<feature type="region of interest" description="Disordered" evidence="9">
    <location>
        <begin position="864"/>
        <end position="955"/>
    </location>
</feature>
<feature type="compositionally biased region" description="Acidic residues" evidence="9">
    <location>
        <begin position="905"/>
        <end position="919"/>
    </location>
</feature>
<dbReference type="CDD" id="cd22326">
    <property type="entry name" value="FAN1-like"/>
    <property type="match status" value="1"/>
</dbReference>
<comment type="subcellular location">
    <subcellularLocation>
        <location evidence="8">Nucleus</location>
    </subcellularLocation>
</comment>
<dbReference type="PANTHER" id="PTHR15749:SF4">
    <property type="entry name" value="FANCONI-ASSOCIATED NUCLEASE 1"/>
    <property type="match status" value="1"/>
</dbReference>
<dbReference type="GO" id="GO:0036297">
    <property type="term" value="P:interstrand cross-link repair"/>
    <property type="evidence" value="ECO:0007669"/>
    <property type="project" value="InterPro"/>
</dbReference>
<evidence type="ECO:0000256" key="6">
    <source>
        <dbReference type="ARBA" id="ARBA00022842"/>
    </source>
</evidence>
<dbReference type="OrthoDB" id="76364at2759"/>
<dbReference type="AlphaFoldDB" id="A0A6A4I0E2"/>
<organism evidence="11 12">
    <name type="scientific">Gymnopus androsaceus JB14</name>
    <dbReference type="NCBI Taxonomy" id="1447944"/>
    <lineage>
        <taxon>Eukaryota</taxon>
        <taxon>Fungi</taxon>
        <taxon>Dikarya</taxon>
        <taxon>Basidiomycota</taxon>
        <taxon>Agaricomycotina</taxon>
        <taxon>Agaricomycetes</taxon>
        <taxon>Agaricomycetidae</taxon>
        <taxon>Agaricales</taxon>
        <taxon>Marasmiineae</taxon>
        <taxon>Omphalotaceae</taxon>
        <taxon>Gymnopus</taxon>
    </lineage>
</organism>
<dbReference type="GO" id="GO:0008409">
    <property type="term" value="F:5'-3' exonuclease activity"/>
    <property type="evidence" value="ECO:0007669"/>
    <property type="project" value="TreeGrafter"/>
</dbReference>
<keyword evidence="5 8" id="KW-0378">Hydrolase</keyword>
<evidence type="ECO:0000256" key="2">
    <source>
        <dbReference type="ARBA" id="ARBA00005533"/>
    </source>
</evidence>
<dbReference type="Gene3D" id="3.40.1350.10">
    <property type="match status" value="1"/>
</dbReference>
<protein>
    <recommendedName>
        <fullName evidence="8">Fanconi-associated nuclease</fullName>
        <ecNumber evidence="8">3.1.4.1</ecNumber>
    </recommendedName>
</protein>
<sequence length="989" mass="113875">MKTSLCISTRQAEANIERRRISPVFEDIVNEIGAYELELLTDEERNALCAFKHLDYGTRYVLIRLALRVPGWHATKSALRKYVSEVGEEALLKAAEEICKPVTQIFAEHPDGVKEEEEEVNMEVKAENNEVKMEDVEVIDLTEDSDDDDDDEDIKPCTAPAQKLQSPLPRSSSSEQPEIATQGLSFFCQNEDHMSLDDALKRLSVDELKELVKECKLKPKSSNKEPLIRELKKHSRSQVDLHAYFQSPHKASTSTTQENRLRKMACEKLGSCLSVNPAFYLLLRRLDIIFYRSTSLPKSPFLNSFLSFFGKRKFPFYLYHRTVIWSSRDDYDLYEQALELLATVESLTDDSTVKSKDSRKTPRGTSMRFLTPAVTPARVAEQVDVTGTPSRSRSVTVDSVKMEIEEELLAKSEWVDISYTLSDAFKIEEDEEDLARKAAPEKRLEAQRVVEIYRRVIKAMWESCISNALTKAEEERQPSLERFEQGEKAFYSAQCNPINFSPYREPIALLHKYEEELEVLELLLGQRFWRRGKRGKWYERRALVKAVHLERAINSKAKENAWPKDYLKSQKRQLWEETRQGLYEALEDVDTHLVYRRSLVKRLSAIEKKLKVAPEDHHSYTEEGYAAKDVYFFADRAERTSRFPNAGKSAWKGLDGSTCNVETRALQYYESEEGGCYKGFHAETCILTTIFALLFFDVIFADVPGAFETRYQIAPLDLIEDSFYYARQEMIEARLTEIQDGKALEILEKNDIANREQETWCVGLSWDVCGKDELAEIVEVMHGADALMVICKLFCLDYAARASGAPDLIVWNYEMRKLKFVEVKGPGDRPQENQILWFDALIAAGLDVDLCRVVEKNTKNVNAEREKRVKRLKKEQEAKEKEKEKEKKKQTQGQKKRKKARVEELETEDEGMLDGDDDAEYRGPENVDESDSFRVQTRWKRGRGEDDDYEDDYDSRGVLAVSQDKVASQEVSARGTCLSAEEEIQSRLN</sequence>
<feature type="region of interest" description="Disordered" evidence="9">
    <location>
        <begin position="143"/>
        <end position="176"/>
    </location>
</feature>
<dbReference type="Pfam" id="PF08774">
    <property type="entry name" value="VRR_NUC"/>
    <property type="match status" value="1"/>
</dbReference>
<dbReference type="GO" id="GO:0004528">
    <property type="term" value="F:phosphodiesterase I activity"/>
    <property type="evidence" value="ECO:0007669"/>
    <property type="project" value="UniProtKB-EC"/>
</dbReference>
<dbReference type="EMBL" id="ML769411">
    <property type="protein sequence ID" value="KAE9405192.1"/>
    <property type="molecule type" value="Genomic_DNA"/>
</dbReference>
<dbReference type="InterPro" id="IPR011856">
    <property type="entry name" value="tRNA_endonuc-like_dom_sf"/>
</dbReference>
<feature type="compositionally biased region" description="Basic and acidic residues" evidence="9">
    <location>
        <begin position="874"/>
        <end position="889"/>
    </location>
</feature>
<feature type="compositionally biased region" description="Basic residues" evidence="9">
    <location>
        <begin position="890"/>
        <end position="900"/>
    </location>
</feature>
<reference evidence="11" key="1">
    <citation type="journal article" date="2019" name="Environ. Microbiol.">
        <title>Fungal ecological strategies reflected in gene transcription - a case study of two litter decomposers.</title>
        <authorList>
            <person name="Barbi F."/>
            <person name="Kohler A."/>
            <person name="Barry K."/>
            <person name="Baskaran P."/>
            <person name="Daum C."/>
            <person name="Fauchery L."/>
            <person name="Ihrmark K."/>
            <person name="Kuo A."/>
            <person name="LaButti K."/>
            <person name="Lipzen A."/>
            <person name="Morin E."/>
            <person name="Grigoriev I.V."/>
            <person name="Henrissat B."/>
            <person name="Lindahl B."/>
            <person name="Martin F."/>
        </authorList>
    </citation>
    <scope>NUCLEOTIDE SEQUENCE</scope>
    <source>
        <strain evidence="11">JB14</strain>
    </source>
</reference>
<evidence type="ECO:0000256" key="4">
    <source>
        <dbReference type="ARBA" id="ARBA00022723"/>
    </source>
</evidence>
<comment type="similarity">
    <text evidence="2 8">Belongs to the FAN1 family.</text>
</comment>
<keyword evidence="4 8" id="KW-0479">Metal-binding</keyword>
<comment type="catalytic activity">
    <reaction evidence="1 8">
        <text>Hydrolytically removes 5'-nucleotides successively from the 3'-hydroxy termini of 3'-hydroxy-terminated oligonucleotides.</text>
        <dbReference type="EC" id="3.1.4.1"/>
    </reaction>
</comment>
<keyword evidence="12" id="KW-1185">Reference proteome</keyword>
<accession>A0A6A4I0E2</accession>
<keyword evidence="7 8" id="KW-0464">Manganese</keyword>
<dbReference type="SMART" id="SM00990">
    <property type="entry name" value="VRR_NUC"/>
    <property type="match status" value="1"/>
</dbReference>
<dbReference type="GO" id="GO:0046872">
    <property type="term" value="F:metal ion binding"/>
    <property type="evidence" value="ECO:0007669"/>
    <property type="project" value="UniProtKB-KW"/>
</dbReference>
<comment type="cofactor">
    <cofactor evidence="8">
        <name>Mg(2+)</name>
        <dbReference type="ChEBI" id="CHEBI:18420"/>
    </cofactor>
    <cofactor evidence="8">
        <name>Mn(2+)</name>
        <dbReference type="ChEBI" id="CHEBI:29035"/>
    </cofactor>
</comment>
<dbReference type="Proteomes" id="UP000799118">
    <property type="component" value="Unassembled WGS sequence"/>
</dbReference>
<feature type="compositionally biased region" description="Polar residues" evidence="9">
    <location>
        <begin position="163"/>
        <end position="176"/>
    </location>
</feature>
<evidence type="ECO:0000259" key="10">
    <source>
        <dbReference type="SMART" id="SM00990"/>
    </source>
</evidence>
<dbReference type="InterPro" id="IPR033315">
    <property type="entry name" value="Fan1-like"/>
</dbReference>
<feature type="domain" description="VRR-NUC" evidence="10">
    <location>
        <begin position="738"/>
        <end position="855"/>
    </location>
</feature>
<name>A0A6A4I0E2_9AGAR</name>
<dbReference type="EC" id="3.1.4.1" evidence="8"/>
<comment type="function">
    <text evidence="8">Nuclease required for the repair of DNA interstrand cross-links (ICL). Acts as a 5'-3' exonuclease that anchors at a cut end of DNA and cleaves DNA successively at every third nucleotide, allowing to excise an ICL from one strand through flanking incisions.</text>
</comment>
<evidence type="ECO:0000256" key="9">
    <source>
        <dbReference type="SAM" id="MobiDB-lite"/>
    </source>
</evidence>
<evidence type="ECO:0000256" key="3">
    <source>
        <dbReference type="ARBA" id="ARBA00022722"/>
    </source>
</evidence>
<evidence type="ECO:0000313" key="12">
    <source>
        <dbReference type="Proteomes" id="UP000799118"/>
    </source>
</evidence>
<gene>
    <name evidence="11" type="ORF">BT96DRAFT_988739</name>
</gene>
<keyword evidence="8" id="KW-0539">Nucleus</keyword>
<dbReference type="GO" id="GO:0005634">
    <property type="term" value="C:nucleus"/>
    <property type="evidence" value="ECO:0007669"/>
    <property type="project" value="UniProtKB-SubCell"/>
</dbReference>
<keyword evidence="8" id="KW-0227">DNA damage</keyword>
<dbReference type="InterPro" id="IPR049132">
    <property type="entry name" value="FAN1-like_euk"/>
</dbReference>
<evidence type="ECO:0000256" key="5">
    <source>
        <dbReference type="ARBA" id="ARBA00022801"/>
    </source>
</evidence>
<proteinExistence type="inferred from homology"/>
<keyword evidence="8" id="KW-0234">DNA repair</keyword>
<dbReference type="GO" id="GO:0017108">
    <property type="term" value="F:5'-flap endonuclease activity"/>
    <property type="evidence" value="ECO:0007669"/>
    <property type="project" value="TreeGrafter"/>
</dbReference>
<dbReference type="GO" id="GO:0070336">
    <property type="term" value="F:flap-structured DNA binding"/>
    <property type="evidence" value="ECO:0007669"/>
    <property type="project" value="TreeGrafter"/>
</dbReference>
<evidence type="ECO:0000256" key="8">
    <source>
        <dbReference type="RuleBase" id="RU365033"/>
    </source>
</evidence>
<keyword evidence="6 8" id="KW-0460">Magnesium</keyword>
<evidence type="ECO:0000256" key="1">
    <source>
        <dbReference type="ARBA" id="ARBA00000983"/>
    </source>
</evidence>
<dbReference type="PANTHER" id="PTHR15749">
    <property type="entry name" value="FANCONI-ASSOCIATED NUCLEASE 1"/>
    <property type="match status" value="1"/>
</dbReference>
<feature type="compositionally biased region" description="Acidic residues" evidence="9">
    <location>
        <begin position="143"/>
        <end position="153"/>
    </location>
</feature>
<evidence type="ECO:0000256" key="7">
    <source>
        <dbReference type="ARBA" id="ARBA00023211"/>
    </source>
</evidence>
<keyword evidence="3 8" id="KW-0540">Nuclease</keyword>